<evidence type="ECO:0000256" key="2">
    <source>
        <dbReference type="SAM" id="MobiDB-lite"/>
    </source>
</evidence>
<proteinExistence type="predicted"/>
<keyword evidence="1" id="KW-0863">Zinc-finger</keyword>
<organism evidence="5 6">
    <name type="scientific">Tanacetum coccineum</name>
    <dbReference type="NCBI Taxonomy" id="301880"/>
    <lineage>
        <taxon>Eukaryota</taxon>
        <taxon>Viridiplantae</taxon>
        <taxon>Streptophyta</taxon>
        <taxon>Embryophyta</taxon>
        <taxon>Tracheophyta</taxon>
        <taxon>Spermatophyta</taxon>
        <taxon>Magnoliopsida</taxon>
        <taxon>eudicotyledons</taxon>
        <taxon>Gunneridae</taxon>
        <taxon>Pentapetalae</taxon>
        <taxon>asterids</taxon>
        <taxon>campanulids</taxon>
        <taxon>Asterales</taxon>
        <taxon>Asteraceae</taxon>
        <taxon>Asteroideae</taxon>
        <taxon>Anthemideae</taxon>
        <taxon>Anthemidinae</taxon>
        <taxon>Tanacetum</taxon>
    </lineage>
</organism>
<gene>
    <name evidence="5" type="ORF">Tco_0978666</name>
</gene>
<reference evidence="5" key="2">
    <citation type="submission" date="2022-01" db="EMBL/GenBank/DDBJ databases">
        <authorList>
            <person name="Yamashiro T."/>
            <person name="Shiraishi A."/>
            <person name="Satake H."/>
            <person name="Nakayama K."/>
        </authorList>
    </citation>
    <scope>NUCLEOTIDE SEQUENCE</scope>
</reference>
<keyword evidence="1" id="KW-0479">Metal-binding</keyword>
<sequence>MITMILLLHKFGIHGLDLYIVNSSSLALEGISLNHLETNAYDYMIKENVIVAGADNRPPMLDKTNYSSWASRMLMYIKGKPNGKLLVDYVLNGPFQYRTIVEPGTKTTPATVRARTYTDLIDEEKLRESVDITTTNIVLQGSELSLQEQEAKLYDDFDTFTSMPEETIHSYYMQFSQLINDMHTIGMTLKPLQVNTKFVDHLQPEWSKFVTDVKLAKTCIPPTLITGLVVPTFNPSDDPIASLNKAMAFLSTTFASRFPQTNNQLRTSSNPMNQATIQDGRVTVQIVQGTQTQGYANNRARNTTTYLGVNRQGTVVQPRAVKCYNCQEEGHFAQQCTKPKRPKNSSWFKEKMQLSWAIFLPMTQTFFQRNAKVADFEKQIHSLKLQLNATVESHKTLSTTVECLKKESKQKEDKYLDEVIDLQKKNKALDNVHFVPQTKLSAEQAYWLPISQPVVAKPPVPSEPVLKKEIPRELPSIRLVKDSFHKMREHVNKFDETITFRTKITANRIGSWGVDHIKWDFEKDVKSFAQTLKGYFRMFERGLHKELKEMKAVFTLMKTEELLVYVSATCPSTKHVSDKLVAVTPMNRTRKVSCSAEARGSNPRSNTKNDRIPQTSCRNKKKNKVEDQPRIAKSSLNNVNRISKIVCSENIKHFVLNANYELVCATCHECMFDAIDD</sequence>
<evidence type="ECO:0000256" key="1">
    <source>
        <dbReference type="PROSITE-ProRule" id="PRU00047"/>
    </source>
</evidence>
<dbReference type="PROSITE" id="PS50158">
    <property type="entry name" value="ZF_CCHC"/>
    <property type="match status" value="1"/>
</dbReference>
<name>A0ABQ5ENX4_9ASTR</name>
<dbReference type="InterPro" id="IPR036875">
    <property type="entry name" value="Znf_CCHC_sf"/>
</dbReference>
<evidence type="ECO:0000259" key="4">
    <source>
        <dbReference type="PROSITE" id="PS50158"/>
    </source>
</evidence>
<feature type="compositionally biased region" description="Polar residues" evidence="2">
    <location>
        <begin position="602"/>
        <end position="617"/>
    </location>
</feature>
<accession>A0ABQ5ENX4</accession>
<reference evidence="5" key="1">
    <citation type="journal article" date="2022" name="Int. J. Mol. Sci.">
        <title>Draft Genome of Tanacetum Coccineum: Genomic Comparison of Closely Related Tanacetum-Family Plants.</title>
        <authorList>
            <person name="Yamashiro T."/>
            <person name="Shiraishi A."/>
            <person name="Nakayama K."/>
            <person name="Satake H."/>
        </authorList>
    </citation>
    <scope>NUCLEOTIDE SEQUENCE</scope>
</reference>
<comment type="caution">
    <text evidence="5">The sequence shown here is derived from an EMBL/GenBank/DDBJ whole genome shotgun (WGS) entry which is preliminary data.</text>
</comment>
<evidence type="ECO:0000313" key="6">
    <source>
        <dbReference type="Proteomes" id="UP001151760"/>
    </source>
</evidence>
<dbReference type="InterPro" id="IPR001878">
    <property type="entry name" value="Znf_CCHC"/>
</dbReference>
<dbReference type="Proteomes" id="UP001151760">
    <property type="component" value="Unassembled WGS sequence"/>
</dbReference>
<dbReference type="SMART" id="SM00343">
    <property type="entry name" value="ZnF_C2HC"/>
    <property type="match status" value="1"/>
</dbReference>
<keyword evidence="3" id="KW-0732">Signal</keyword>
<dbReference type="Gene3D" id="4.10.60.10">
    <property type="entry name" value="Zinc finger, CCHC-type"/>
    <property type="match status" value="1"/>
</dbReference>
<feature type="chain" id="PRO_5045088100" evidence="3">
    <location>
        <begin position="16"/>
        <end position="677"/>
    </location>
</feature>
<keyword evidence="6" id="KW-1185">Reference proteome</keyword>
<keyword evidence="1" id="KW-0862">Zinc</keyword>
<evidence type="ECO:0000313" key="5">
    <source>
        <dbReference type="EMBL" id="GJT52509.1"/>
    </source>
</evidence>
<dbReference type="EMBL" id="BQNB010016503">
    <property type="protein sequence ID" value="GJT52509.1"/>
    <property type="molecule type" value="Genomic_DNA"/>
</dbReference>
<evidence type="ECO:0000256" key="3">
    <source>
        <dbReference type="SAM" id="SignalP"/>
    </source>
</evidence>
<dbReference type="Pfam" id="PF00098">
    <property type="entry name" value="zf-CCHC"/>
    <property type="match status" value="1"/>
</dbReference>
<feature type="region of interest" description="Disordered" evidence="2">
    <location>
        <begin position="593"/>
        <end position="628"/>
    </location>
</feature>
<feature type="signal peptide" evidence="3">
    <location>
        <begin position="1"/>
        <end position="15"/>
    </location>
</feature>
<feature type="domain" description="CCHC-type" evidence="4">
    <location>
        <begin position="322"/>
        <end position="338"/>
    </location>
</feature>
<protein>
    <submittedName>
        <fullName evidence="5">Retrovirus-related pol polyprotein from transposon TNT 1-94</fullName>
    </submittedName>
</protein>
<dbReference type="SUPFAM" id="SSF57756">
    <property type="entry name" value="Retrovirus zinc finger-like domains"/>
    <property type="match status" value="1"/>
</dbReference>